<protein>
    <submittedName>
        <fullName evidence="1">Uncharacterized protein</fullName>
    </submittedName>
</protein>
<evidence type="ECO:0000313" key="2">
    <source>
        <dbReference type="Proteomes" id="UP000195437"/>
    </source>
</evidence>
<dbReference type="RefSeq" id="WP_087455451.1">
    <property type="nucleotide sequence ID" value="NZ_CP021434.1"/>
</dbReference>
<accession>A0A1Y0IKU7</accession>
<organism evidence="1 2">
    <name type="scientific">Tumebacillus avium</name>
    <dbReference type="NCBI Taxonomy" id="1903704"/>
    <lineage>
        <taxon>Bacteria</taxon>
        <taxon>Bacillati</taxon>
        <taxon>Bacillota</taxon>
        <taxon>Bacilli</taxon>
        <taxon>Bacillales</taxon>
        <taxon>Alicyclobacillaceae</taxon>
        <taxon>Tumebacillus</taxon>
    </lineage>
</organism>
<dbReference type="AlphaFoldDB" id="A0A1Y0IKU7"/>
<sequence>MNQKWVSVVGVVVVLGLSLLLGNAFSGAPASEPVSAPVQDGKPVLKEPEQVKMETDFVTGVQLRGVTARTATMTDVDGSVLPGIEYVVELELPRRLVKFVAENRFEVRAAVSGKTMQYLGSDQFHANSFRIMESNPTYLVYQVNLINYYSATFDTAQLDDVVSRSNEDLQISFYVDRNKVKDF</sequence>
<keyword evidence="2" id="KW-1185">Reference proteome</keyword>
<evidence type="ECO:0000313" key="1">
    <source>
        <dbReference type="EMBL" id="ARU60063.1"/>
    </source>
</evidence>
<gene>
    <name evidence="1" type="ORF">CBW65_02525</name>
</gene>
<dbReference type="KEGG" id="tum:CBW65_02525"/>
<proteinExistence type="predicted"/>
<reference evidence="2" key="1">
    <citation type="submission" date="2017-05" db="EMBL/GenBank/DDBJ databases">
        <authorList>
            <person name="Sung H."/>
        </authorList>
    </citation>
    <scope>NUCLEOTIDE SEQUENCE [LARGE SCALE GENOMIC DNA]</scope>
    <source>
        <strain evidence="2">AR23208</strain>
    </source>
</reference>
<name>A0A1Y0IKU7_9BACL</name>
<dbReference type="EMBL" id="CP021434">
    <property type="protein sequence ID" value="ARU60063.1"/>
    <property type="molecule type" value="Genomic_DNA"/>
</dbReference>
<dbReference type="OrthoDB" id="9832511at2"/>
<dbReference type="Proteomes" id="UP000195437">
    <property type="component" value="Chromosome"/>
</dbReference>